<organism evidence="2 3">
    <name type="scientific">Trametes pubescens</name>
    <name type="common">White-rot fungus</name>
    <dbReference type="NCBI Taxonomy" id="154538"/>
    <lineage>
        <taxon>Eukaryota</taxon>
        <taxon>Fungi</taxon>
        <taxon>Dikarya</taxon>
        <taxon>Basidiomycota</taxon>
        <taxon>Agaricomycotina</taxon>
        <taxon>Agaricomycetes</taxon>
        <taxon>Polyporales</taxon>
        <taxon>Polyporaceae</taxon>
        <taxon>Trametes</taxon>
    </lineage>
</organism>
<reference evidence="2 3" key="1">
    <citation type="submission" date="2016-10" db="EMBL/GenBank/DDBJ databases">
        <title>Genome sequence of the basidiomycete white-rot fungus Trametes pubescens.</title>
        <authorList>
            <person name="Makela M.R."/>
            <person name="Granchi Z."/>
            <person name="Peng M."/>
            <person name="De Vries R.P."/>
            <person name="Grigoriev I."/>
            <person name="Riley R."/>
            <person name="Hilden K."/>
        </authorList>
    </citation>
    <scope>NUCLEOTIDE SEQUENCE [LARGE SCALE GENOMIC DNA]</scope>
    <source>
        <strain evidence="2 3">FBCC735</strain>
    </source>
</reference>
<dbReference type="Proteomes" id="UP000184267">
    <property type="component" value="Unassembled WGS sequence"/>
</dbReference>
<evidence type="ECO:0000313" key="1">
    <source>
        <dbReference type="EMBL" id="OJT09002.1"/>
    </source>
</evidence>
<sequence>MRPEVERQTQVRKESATRRHRVLHAPLVPYCPIQPAYTSSTRFDLFTDRSSARLASVLGQVSGITQDPFTELPPRGAVLLRVSQRTAARLTATIHRLEPEA</sequence>
<name>A0A1M2VVY5_TRAPU</name>
<dbReference type="AlphaFoldDB" id="A0A1M2VVY5"/>
<evidence type="ECO:0000313" key="3">
    <source>
        <dbReference type="Proteomes" id="UP000184267"/>
    </source>
</evidence>
<protein>
    <submittedName>
        <fullName evidence="2">Uncharacterized protein</fullName>
    </submittedName>
</protein>
<evidence type="ECO:0000313" key="2">
    <source>
        <dbReference type="EMBL" id="OJT11728.1"/>
    </source>
</evidence>
<accession>A0A1M2VVY5</accession>
<dbReference type="EMBL" id="MNAD01000991">
    <property type="protein sequence ID" value="OJT09002.1"/>
    <property type="molecule type" value="Genomic_DNA"/>
</dbReference>
<proteinExistence type="predicted"/>
<dbReference type="EMBL" id="MNAD01000586">
    <property type="protein sequence ID" value="OJT11728.1"/>
    <property type="molecule type" value="Genomic_DNA"/>
</dbReference>
<keyword evidence="3" id="KW-1185">Reference proteome</keyword>
<gene>
    <name evidence="2" type="ORF">TRAPUB_11752</name>
    <name evidence="1" type="ORF">TRAPUB_136</name>
</gene>
<comment type="caution">
    <text evidence="2">The sequence shown here is derived from an EMBL/GenBank/DDBJ whole genome shotgun (WGS) entry which is preliminary data.</text>
</comment>